<feature type="region of interest" description="Disordered" evidence="1">
    <location>
        <begin position="1"/>
        <end position="29"/>
    </location>
</feature>
<organism evidence="3 4">
    <name type="scientific">Actinacidiphila paucisporea</name>
    <dbReference type="NCBI Taxonomy" id="310782"/>
    <lineage>
        <taxon>Bacteria</taxon>
        <taxon>Bacillati</taxon>
        <taxon>Actinomycetota</taxon>
        <taxon>Actinomycetes</taxon>
        <taxon>Kitasatosporales</taxon>
        <taxon>Streptomycetaceae</taxon>
        <taxon>Actinacidiphila</taxon>
    </lineage>
</organism>
<dbReference type="STRING" id="310782.SAMN05216499_11692"/>
<reference evidence="3 4" key="1">
    <citation type="submission" date="2016-11" db="EMBL/GenBank/DDBJ databases">
        <authorList>
            <person name="Jaros S."/>
            <person name="Januszkiewicz K."/>
            <person name="Wedrychowicz H."/>
        </authorList>
    </citation>
    <scope>NUCLEOTIDE SEQUENCE [LARGE SCALE GENOMIC DNA]</scope>
    <source>
        <strain evidence="3 4">CGMCC 4.2025</strain>
    </source>
</reference>
<gene>
    <name evidence="3" type="ORF">SAMN05216499_11692</name>
</gene>
<accession>A0A1M7MMQ8</accession>
<dbReference type="Pfam" id="PF00190">
    <property type="entry name" value="Cupin_1"/>
    <property type="match status" value="1"/>
</dbReference>
<keyword evidence="4" id="KW-1185">Reference proteome</keyword>
<proteinExistence type="predicted"/>
<dbReference type="InterPro" id="IPR006045">
    <property type="entry name" value="Cupin_1"/>
</dbReference>
<feature type="domain" description="Cupin type-1" evidence="2">
    <location>
        <begin position="50"/>
        <end position="129"/>
    </location>
</feature>
<feature type="compositionally biased region" description="Basic and acidic residues" evidence="1">
    <location>
        <begin position="12"/>
        <end position="29"/>
    </location>
</feature>
<dbReference type="InterPro" id="IPR011051">
    <property type="entry name" value="RmlC_Cupin_sf"/>
</dbReference>
<protein>
    <submittedName>
        <fullName evidence="3">Cupin</fullName>
    </submittedName>
</protein>
<dbReference type="Gene3D" id="2.60.120.10">
    <property type="entry name" value="Jelly Rolls"/>
    <property type="match status" value="1"/>
</dbReference>
<dbReference type="EMBL" id="FRBI01000016">
    <property type="protein sequence ID" value="SHM91774.1"/>
    <property type="molecule type" value="Genomic_DNA"/>
</dbReference>
<dbReference type="Proteomes" id="UP000184111">
    <property type="component" value="Unassembled WGS sequence"/>
</dbReference>
<evidence type="ECO:0000259" key="2">
    <source>
        <dbReference type="Pfam" id="PF00190"/>
    </source>
</evidence>
<dbReference type="InterPro" id="IPR014710">
    <property type="entry name" value="RmlC-like_jellyroll"/>
</dbReference>
<evidence type="ECO:0000313" key="4">
    <source>
        <dbReference type="Proteomes" id="UP000184111"/>
    </source>
</evidence>
<sequence length="174" mass="19748">MNSQPHPLSHAEYTRSVDEERYPDDPHVPLDEPFVNAAGSILNVLLERFTSVALIESHPGAVRANHYHKTDWHYAYVLSGSVVYGWRPADSTENVQVRTFTTGQMFFTPPRVAHVMYFPERTTFMTFARNKRDHDSHEGDVVRLPPIFDARWSPFTGQFTIGADGFEPSGGPRS</sequence>
<dbReference type="SUPFAM" id="SSF51182">
    <property type="entry name" value="RmlC-like cupins"/>
    <property type="match status" value="1"/>
</dbReference>
<name>A0A1M7MMQ8_9ACTN</name>
<evidence type="ECO:0000313" key="3">
    <source>
        <dbReference type="EMBL" id="SHM91774.1"/>
    </source>
</evidence>
<dbReference type="AlphaFoldDB" id="A0A1M7MMQ8"/>
<evidence type="ECO:0000256" key="1">
    <source>
        <dbReference type="SAM" id="MobiDB-lite"/>
    </source>
</evidence>